<feature type="transmembrane region" description="Helical" evidence="1">
    <location>
        <begin position="59"/>
        <end position="81"/>
    </location>
</feature>
<proteinExistence type="predicted"/>
<feature type="transmembrane region" description="Helical" evidence="1">
    <location>
        <begin position="218"/>
        <end position="235"/>
    </location>
</feature>
<evidence type="ECO:0000256" key="1">
    <source>
        <dbReference type="SAM" id="Phobius"/>
    </source>
</evidence>
<keyword evidence="3" id="KW-1185">Reference proteome</keyword>
<name>A0ABS1ERR4_9CLOT</name>
<accession>A0ABS1ERR4</accession>
<keyword evidence="1" id="KW-0472">Membrane</keyword>
<evidence type="ECO:0000313" key="2">
    <source>
        <dbReference type="EMBL" id="MBK1811978.1"/>
    </source>
</evidence>
<gene>
    <name evidence="2" type="ORF">JHL18_15255</name>
</gene>
<sequence length="251" mass="29069">MIKFYLKIQNNMLVTNLLYIIVSIILMTNVIIRIIPQRFIKVSKAISEAPISNKVPSELYMYCDVYLLILFIILIFFTLGIDFNNSMEDIALAVGGSKTNKLMVRKLISILTVYLCLYIISFLNIYFLYKKLLPSNTILLPVQEVLLYSFVTNMFIISLSLFILFVSKDIAISTSLITAYYLIEEALWRCKITQTNGILGHIYQYYDYGKGGLLKVKMIYMGISIILLLLTYKISQRKTNYSIFSRLRRLS</sequence>
<dbReference type="EMBL" id="JAENHN010000043">
    <property type="protein sequence ID" value="MBK1811978.1"/>
    <property type="molecule type" value="Genomic_DNA"/>
</dbReference>
<keyword evidence="1" id="KW-0812">Transmembrane</keyword>
<evidence type="ECO:0000313" key="3">
    <source>
        <dbReference type="Proteomes" id="UP000596739"/>
    </source>
</evidence>
<protein>
    <recommendedName>
        <fullName evidence="4">ABC-2 family transporter protein</fullName>
    </recommendedName>
</protein>
<keyword evidence="1" id="KW-1133">Transmembrane helix</keyword>
<comment type="caution">
    <text evidence="2">The sequence shown here is derived from an EMBL/GenBank/DDBJ whole genome shotgun (WGS) entry which is preliminary data.</text>
</comment>
<feature type="transmembrane region" description="Helical" evidence="1">
    <location>
        <begin position="145"/>
        <end position="166"/>
    </location>
</feature>
<organism evidence="2 3">
    <name type="scientific">Clostridium yunnanense</name>
    <dbReference type="NCBI Taxonomy" id="2800325"/>
    <lineage>
        <taxon>Bacteria</taxon>
        <taxon>Bacillati</taxon>
        <taxon>Bacillota</taxon>
        <taxon>Clostridia</taxon>
        <taxon>Eubacteriales</taxon>
        <taxon>Clostridiaceae</taxon>
        <taxon>Clostridium</taxon>
    </lineage>
</organism>
<dbReference type="Proteomes" id="UP000596739">
    <property type="component" value="Unassembled WGS sequence"/>
</dbReference>
<reference evidence="3" key="1">
    <citation type="submission" date="2021-01" db="EMBL/GenBank/DDBJ databases">
        <title>Genome public.</title>
        <authorList>
            <person name="Liu C."/>
            <person name="Sun Q."/>
        </authorList>
    </citation>
    <scope>NUCLEOTIDE SEQUENCE [LARGE SCALE GENOMIC DNA]</scope>
    <source>
        <strain evidence="3">YIM B02505</strain>
    </source>
</reference>
<feature type="transmembrane region" description="Helical" evidence="1">
    <location>
        <begin position="12"/>
        <end position="35"/>
    </location>
</feature>
<evidence type="ECO:0008006" key="4">
    <source>
        <dbReference type="Google" id="ProtNLM"/>
    </source>
</evidence>
<feature type="transmembrane region" description="Helical" evidence="1">
    <location>
        <begin position="107"/>
        <end position="129"/>
    </location>
</feature>